<evidence type="ECO:0000259" key="13">
    <source>
        <dbReference type="PROSITE" id="PS50146"/>
    </source>
</evidence>
<keyword evidence="7" id="KW-0067">ATP-binding</keyword>
<reference evidence="15" key="1">
    <citation type="journal article" date="2019" name="Int. J. Syst. Evol. Microbiol.">
        <title>The Global Catalogue of Microorganisms (GCM) 10K type strain sequencing project: providing services to taxonomists for standard genome sequencing and annotation.</title>
        <authorList>
            <consortium name="The Broad Institute Genomics Platform"/>
            <consortium name="The Broad Institute Genome Sequencing Center for Infectious Disease"/>
            <person name="Wu L."/>
            <person name="Ma J."/>
        </authorList>
    </citation>
    <scope>NUCLEOTIDE SEQUENCE [LARGE SCALE GENOMIC DNA]</scope>
    <source>
        <strain evidence="15">CCUG 2113</strain>
    </source>
</reference>
<comment type="caution">
    <text evidence="14">The sequence shown here is derived from an EMBL/GenBank/DDBJ whole genome shotgun (WGS) entry which is preliminary data.</text>
</comment>
<dbReference type="NCBIfam" id="TIGR00147">
    <property type="entry name" value="YegS/Rv2252/BmrU family lipid kinase"/>
    <property type="match status" value="1"/>
</dbReference>
<keyword evidence="3 14" id="KW-0808">Transferase</keyword>
<dbReference type="InterPro" id="IPR016064">
    <property type="entry name" value="NAD/diacylglycerol_kinase_sf"/>
</dbReference>
<dbReference type="Proteomes" id="UP001595693">
    <property type="component" value="Unassembled WGS sequence"/>
</dbReference>
<evidence type="ECO:0000256" key="9">
    <source>
        <dbReference type="ARBA" id="ARBA00023098"/>
    </source>
</evidence>
<dbReference type="Gene3D" id="2.60.200.40">
    <property type="match status" value="1"/>
</dbReference>
<dbReference type="PANTHER" id="PTHR12358:SF106">
    <property type="entry name" value="LIPID KINASE YEGS"/>
    <property type="match status" value="1"/>
</dbReference>
<keyword evidence="5" id="KW-0547">Nucleotide-binding</keyword>
<evidence type="ECO:0000313" key="15">
    <source>
        <dbReference type="Proteomes" id="UP001595693"/>
    </source>
</evidence>
<evidence type="ECO:0000256" key="4">
    <source>
        <dbReference type="ARBA" id="ARBA00022723"/>
    </source>
</evidence>
<keyword evidence="2" id="KW-0444">Lipid biosynthesis</keyword>
<organism evidence="14 15">
    <name type="scientific">Acidovorax facilis</name>
    <dbReference type="NCBI Taxonomy" id="12917"/>
    <lineage>
        <taxon>Bacteria</taxon>
        <taxon>Pseudomonadati</taxon>
        <taxon>Pseudomonadota</taxon>
        <taxon>Betaproteobacteria</taxon>
        <taxon>Burkholderiales</taxon>
        <taxon>Comamonadaceae</taxon>
        <taxon>Acidovorax</taxon>
    </lineage>
</organism>
<feature type="domain" description="DAGKc" evidence="13">
    <location>
        <begin position="6"/>
        <end position="134"/>
    </location>
</feature>
<dbReference type="Pfam" id="PF00781">
    <property type="entry name" value="DAGK_cat"/>
    <property type="match status" value="1"/>
</dbReference>
<comment type="cofactor">
    <cofactor evidence="1">
        <name>Mg(2+)</name>
        <dbReference type="ChEBI" id="CHEBI:18420"/>
    </cofactor>
</comment>
<keyword evidence="4" id="KW-0479">Metal-binding</keyword>
<name>A0ABV8DI61_9BURK</name>
<evidence type="ECO:0000256" key="10">
    <source>
        <dbReference type="ARBA" id="ARBA00023209"/>
    </source>
</evidence>
<feature type="region of interest" description="Disordered" evidence="12">
    <location>
        <begin position="1"/>
        <end position="25"/>
    </location>
</feature>
<evidence type="ECO:0000256" key="3">
    <source>
        <dbReference type="ARBA" id="ARBA00022679"/>
    </source>
</evidence>
<dbReference type="Pfam" id="PF19279">
    <property type="entry name" value="YegS_C"/>
    <property type="match status" value="1"/>
</dbReference>
<keyword evidence="8" id="KW-0460">Magnesium</keyword>
<keyword evidence="9" id="KW-0443">Lipid metabolism</keyword>
<dbReference type="EC" id="2.7.1.-" evidence="14"/>
<feature type="compositionally biased region" description="Basic and acidic residues" evidence="12">
    <location>
        <begin position="1"/>
        <end position="10"/>
    </location>
</feature>
<keyword evidence="15" id="KW-1185">Reference proteome</keyword>
<dbReference type="InterPro" id="IPR045540">
    <property type="entry name" value="YegS/DAGK_C"/>
</dbReference>
<dbReference type="InterPro" id="IPR050187">
    <property type="entry name" value="Lipid_Phosphate_FormReg"/>
</dbReference>
<dbReference type="EMBL" id="JBHSAJ010000174">
    <property type="protein sequence ID" value="MFC3938235.1"/>
    <property type="molecule type" value="Genomic_DNA"/>
</dbReference>
<gene>
    <name evidence="14" type="ORF">ACFOW3_26805</name>
</gene>
<evidence type="ECO:0000256" key="5">
    <source>
        <dbReference type="ARBA" id="ARBA00022741"/>
    </source>
</evidence>
<dbReference type="InterPro" id="IPR001206">
    <property type="entry name" value="Diacylglycerol_kinase_cat_dom"/>
</dbReference>
<evidence type="ECO:0000256" key="7">
    <source>
        <dbReference type="ARBA" id="ARBA00022840"/>
    </source>
</evidence>
<dbReference type="SUPFAM" id="SSF111331">
    <property type="entry name" value="NAD kinase/diacylglycerol kinase-like"/>
    <property type="match status" value="1"/>
</dbReference>
<evidence type="ECO:0000256" key="6">
    <source>
        <dbReference type="ARBA" id="ARBA00022777"/>
    </source>
</evidence>
<sequence>MTLPATDRKRALLFTNPSSRSGSDRSAEAAVQQLESSGLALTRLSCAKAADISPQVRRHAHMVDLVVIGGGDGTVNAALRGLMETGLPLGILPLGTANDLARTLRIPADPSAAAAVIIGGQMRRIDVGQVNDQFFINVASMGLSVELARRMTGNRKRHLGKLSYPVAALQTLFSAQPFTADVCTQAGTTQLESVQMAVGNGVYYGGGMSVFDRAAIDDQCLDFYSIAPKRFWQWPLLLSAFRRGRNRDLVGMRAFCSSGPLEIRTNLPLAVNTDGEITTTTPARFKLLPRALSVFAPAG</sequence>
<dbReference type="NCBIfam" id="NF009604">
    <property type="entry name" value="PRK13057.1"/>
    <property type="match status" value="1"/>
</dbReference>
<evidence type="ECO:0000256" key="8">
    <source>
        <dbReference type="ARBA" id="ARBA00022842"/>
    </source>
</evidence>
<dbReference type="SMART" id="SM00046">
    <property type="entry name" value="DAGKc"/>
    <property type="match status" value="1"/>
</dbReference>
<dbReference type="InterPro" id="IPR017438">
    <property type="entry name" value="ATP-NAD_kinase_N"/>
</dbReference>
<proteinExistence type="predicted"/>
<dbReference type="GO" id="GO:0016301">
    <property type="term" value="F:kinase activity"/>
    <property type="evidence" value="ECO:0007669"/>
    <property type="project" value="UniProtKB-KW"/>
</dbReference>
<dbReference type="PROSITE" id="PS50146">
    <property type="entry name" value="DAGK"/>
    <property type="match status" value="1"/>
</dbReference>
<evidence type="ECO:0000313" key="14">
    <source>
        <dbReference type="EMBL" id="MFC3938235.1"/>
    </source>
</evidence>
<keyword evidence="6 14" id="KW-0418">Kinase</keyword>
<dbReference type="PANTHER" id="PTHR12358">
    <property type="entry name" value="SPHINGOSINE KINASE"/>
    <property type="match status" value="1"/>
</dbReference>
<keyword evidence="11" id="KW-1208">Phospholipid metabolism</keyword>
<dbReference type="InterPro" id="IPR005218">
    <property type="entry name" value="Diacylglycerol/lipid_kinase"/>
</dbReference>
<evidence type="ECO:0000256" key="1">
    <source>
        <dbReference type="ARBA" id="ARBA00001946"/>
    </source>
</evidence>
<evidence type="ECO:0000256" key="12">
    <source>
        <dbReference type="SAM" id="MobiDB-lite"/>
    </source>
</evidence>
<protein>
    <submittedName>
        <fullName evidence="14">Lipid kinase</fullName>
        <ecNumber evidence="14">2.7.1.-</ecNumber>
    </submittedName>
</protein>
<accession>A0ABV8DI61</accession>
<dbReference type="RefSeq" id="WP_252635791.1">
    <property type="nucleotide sequence ID" value="NZ_JAMXAX010000083.1"/>
</dbReference>
<keyword evidence="10" id="KW-0594">Phospholipid biosynthesis</keyword>
<dbReference type="Gene3D" id="3.40.50.10330">
    <property type="entry name" value="Probable inorganic polyphosphate/atp-NAD kinase, domain 1"/>
    <property type="match status" value="1"/>
</dbReference>
<evidence type="ECO:0000256" key="11">
    <source>
        <dbReference type="ARBA" id="ARBA00023264"/>
    </source>
</evidence>
<evidence type="ECO:0000256" key="2">
    <source>
        <dbReference type="ARBA" id="ARBA00022516"/>
    </source>
</evidence>